<protein>
    <submittedName>
        <fullName evidence="1">Uncharacterized protein</fullName>
    </submittedName>
</protein>
<dbReference type="Proteomes" id="UP001283361">
    <property type="component" value="Unassembled WGS sequence"/>
</dbReference>
<accession>A0AAE0Z5Q9</accession>
<evidence type="ECO:0000313" key="1">
    <source>
        <dbReference type="EMBL" id="KAK3763299.1"/>
    </source>
</evidence>
<keyword evidence="2" id="KW-1185">Reference proteome</keyword>
<evidence type="ECO:0000313" key="2">
    <source>
        <dbReference type="Proteomes" id="UP001283361"/>
    </source>
</evidence>
<gene>
    <name evidence="1" type="ORF">RRG08_021122</name>
</gene>
<sequence>MQRIVDAHRSEFSCFVPPVKNTACTSLSVITRPKEKGCKKINGTVDLIAAYSTPPCLIQIDHLTTGAVYSDMLLITCVISQTVCPNSASMIDTLNHCKNSAGWYTVLHTQAATVSSSSLFHQAMTFCHSKNERPGLEVAGQSSELLACIQVMPHLLHQWLQLTRFNYTRAKRFDCCSHRHRKPHNFAFPSGRENN</sequence>
<organism evidence="1 2">
    <name type="scientific">Elysia crispata</name>
    <name type="common">lettuce slug</name>
    <dbReference type="NCBI Taxonomy" id="231223"/>
    <lineage>
        <taxon>Eukaryota</taxon>
        <taxon>Metazoa</taxon>
        <taxon>Spiralia</taxon>
        <taxon>Lophotrochozoa</taxon>
        <taxon>Mollusca</taxon>
        <taxon>Gastropoda</taxon>
        <taxon>Heterobranchia</taxon>
        <taxon>Euthyneura</taxon>
        <taxon>Panpulmonata</taxon>
        <taxon>Sacoglossa</taxon>
        <taxon>Placobranchoidea</taxon>
        <taxon>Plakobranchidae</taxon>
        <taxon>Elysia</taxon>
    </lineage>
</organism>
<comment type="caution">
    <text evidence="1">The sequence shown here is derived from an EMBL/GenBank/DDBJ whole genome shotgun (WGS) entry which is preliminary data.</text>
</comment>
<name>A0AAE0Z5Q9_9GAST</name>
<reference evidence="1" key="1">
    <citation type="journal article" date="2023" name="G3 (Bethesda)">
        <title>A reference genome for the long-term kleptoplast-retaining sea slug Elysia crispata morphotype clarki.</title>
        <authorList>
            <person name="Eastman K.E."/>
            <person name="Pendleton A.L."/>
            <person name="Shaikh M.A."/>
            <person name="Suttiyut T."/>
            <person name="Ogas R."/>
            <person name="Tomko P."/>
            <person name="Gavelis G."/>
            <person name="Widhalm J.R."/>
            <person name="Wisecaver J.H."/>
        </authorList>
    </citation>
    <scope>NUCLEOTIDE SEQUENCE</scope>
    <source>
        <strain evidence="1">ECLA1</strain>
    </source>
</reference>
<proteinExistence type="predicted"/>
<dbReference type="EMBL" id="JAWDGP010004573">
    <property type="protein sequence ID" value="KAK3763299.1"/>
    <property type="molecule type" value="Genomic_DNA"/>
</dbReference>
<dbReference type="AlphaFoldDB" id="A0AAE0Z5Q9"/>